<gene>
    <name evidence="2" type="ORF">SAMN05216175_103304</name>
</gene>
<accession>A0A1I2P738</accession>
<dbReference type="Gene3D" id="3.10.620.30">
    <property type="match status" value="1"/>
</dbReference>
<dbReference type="InterPro" id="IPR010319">
    <property type="entry name" value="Transglutaminase-like_Cys_pept"/>
</dbReference>
<sequence length="248" mass="28432">MHYLCMTGHGVQSKRIFNADNKRRRSFKANSAGYLLIALFSLTLSLFALSEISVKLSNAYIQQLGQKYGAQAKLRLQAWQDLMLEIADKPEKEKLKRVNDFFNQVRFLDDSIHWGQKDYWATPVEFLISNGGDCEDFSIAKYYTLKEVGVDMSKLSISYVKALELNQAHMVLTYYEKPTSMPVVLDNLIAEIKPASQRPDLLHVYSFNGDNLWLSKKGRRTTLVGTSDRLGPWVQLKSRLENNRVNVN</sequence>
<keyword evidence="1" id="KW-1133">Transmembrane helix</keyword>
<dbReference type="Proteomes" id="UP000198623">
    <property type="component" value="Unassembled WGS sequence"/>
</dbReference>
<dbReference type="PANTHER" id="PTHR39327">
    <property type="match status" value="1"/>
</dbReference>
<keyword evidence="1" id="KW-0472">Membrane</keyword>
<reference evidence="3" key="1">
    <citation type="submission" date="2016-10" db="EMBL/GenBank/DDBJ databases">
        <authorList>
            <person name="Varghese N."/>
            <person name="Submissions S."/>
        </authorList>
    </citation>
    <scope>NUCLEOTIDE SEQUENCE [LARGE SCALE GENOMIC DNA]</scope>
    <source>
        <strain evidence="3">CGMCC 1.10971</strain>
    </source>
</reference>
<proteinExistence type="predicted"/>
<evidence type="ECO:0000313" key="2">
    <source>
        <dbReference type="EMBL" id="SFG11928.1"/>
    </source>
</evidence>
<dbReference type="EMBL" id="FOOU01000003">
    <property type="protein sequence ID" value="SFG11928.1"/>
    <property type="molecule type" value="Genomic_DNA"/>
</dbReference>
<protein>
    <submittedName>
        <fullName evidence="2">Transglutaminase-like cysteine proteinase BTLCP</fullName>
    </submittedName>
</protein>
<dbReference type="STRING" id="1045558.SAMN05216175_103304"/>
<keyword evidence="3" id="KW-1185">Reference proteome</keyword>
<feature type="transmembrane region" description="Helical" evidence="1">
    <location>
        <begin position="32"/>
        <end position="49"/>
    </location>
</feature>
<name>A0A1I2P738_9GAMM</name>
<evidence type="ECO:0000313" key="3">
    <source>
        <dbReference type="Proteomes" id="UP000198623"/>
    </source>
</evidence>
<keyword evidence="1" id="KW-0812">Transmembrane</keyword>
<dbReference type="AlphaFoldDB" id="A0A1I2P738"/>
<dbReference type="Pfam" id="PF06035">
    <property type="entry name" value="Peptidase_C93"/>
    <property type="match status" value="1"/>
</dbReference>
<organism evidence="2 3">
    <name type="scientific">Neptunomonas qingdaonensis</name>
    <dbReference type="NCBI Taxonomy" id="1045558"/>
    <lineage>
        <taxon>Bacteria</taxon>
        <taxon>Pseudomonadati</taxon>
        <taxon>Pseudomonadota</taxon>
        <taxon>Gammaproteobacteria</taxon>
        <taxon>Oceanospirillales</taxon>
        <taxon>Oceanospirillaceae</taxon>
        <taxon>Neptunomonas</taxon>
    </lineage>
</organism>
<evidence type="ECO:0000256" key="1">
    <source>
        <dbReference type="SAM" id="Phobius"/>
    </source>
</evidence>
<dbReference type="PANTHER" id="PTHR39327:SF1">
    <property type="entry name" value="BLR5470 PROTEIN"/>
    <property type="match status" value="1"/>
</dbReference>